<dbReference type="GO" id="GO:0004329">
    <property type="term" value="F:formate-tetrahydrofolate ligase activity"/>
    <property type="evidence" value="ECO:0007669"/>
    <property type="project" value="InterPro"/>
</dbReference>
<name>A0A430VU84_THESC</name>
<proteinExistence type="predicted"/>
<reference evidence="5 6" key="1">
    <citation type="journal article" date="2019" name="Extremophiles">
        <title>Biogeography of thermophiles and predominance of Thermus scotoductus in domestic water heaters.</title>
        <authorList>
            <person name="Wilpiszeski R.L."/>
            <person name="Zhang Z."/>
            <person name="House C.H."/>
        </authorList>
    </citation>
    <scope>NUCLEOTIDE SEQUENCE [LARGE SCALE GENOMIC DNA]</scope>
    <source>
        <strain evidence="5 6">1_S1</strain>
    </source>
</reference>
<evidence type="ECO:0000256" key="4">
    <source>
        <dbReference type="ARBA" id="ARBA00022840"/>
    </source>
</evidence>
<dbReference type="GO" id="GO:0005524">
    <property type="term" value="F:ATP binding"/>
    <property type="evidence" value="ECO:0007669"/>
    <property type="project" value="UniProtKB-KW"/>
</dbReference>
<keyword evidence="2 5" id="KW-0436">Ligase</keyword>
<dbReference type="Pfam" id="PF01268">
    <property type="entry name" value="FTHFS"/>
    <property type="match status" value="1"/>
</dbReference>
<evidence type="ECO:0000256" key="3">
    <source>
        <dbReference type="ARBA" id="ARBA00022741"/>
    </source>
</evidence>
<evidence type="ECO:0000313" key="6">
    <source>
        <dbReference type="Proteomes" id="UP000287467"/>
    </source>
</evidence>
<comment type="caution">
    <text evidence="5">The sequence shown here is derived from an EMBL/GenBank/DDBJ whole genome shotgun (WGS) entry which is preliminary data.</text>
</comment>
<evidence type="ECO:0000256" key="1">
    <source>
        <dbReference type="ARBA" id="ARBA00022563"/>
    </source>
</evidence>
<protein>
    <submittedName>
        <fullName evidence="5">Formate--tetrahydrofolate ligase</fullName>
    </submittedName>
</protein>
<dbReference type="GO" id="GO:0006730">
    <property type="term" value="P:one-carbon metabolic process"/>
    <property type="evidence" value="ECO:0007669"/>
    <property type="project" value="UniProtKB-KW"/>
</dbReference>
<evidence type="ECO:0000256" key="2">
    <source>
        <dbReference type="ARBA" id="ARBA00022598"/>
    </source>
</evidence>
<keyword evidence="1" id="KW-0554">One-carbon metabolism</keyword>
<sequence>MIVKEALLPIEEVAGKLGLSRDRLYPYGPHMAKVLGEPPKAKGKLILVTAITPTPAGEGKTTTAIGLVDALWRLGKRAALALREPSLGPVFGVKG</sequence>
<accession>A0A430VU84</accession>
<dbReference type="RefSeq" id="WP_126247684.1">
    <property type="nucleotide sequence ID" value="NZ_PEMW01000068.1"/>
</dbReference>
<feature type="non-terminal residue" evidence="5">
    <location>
        <position position="95"/>
    </location>
</feature>
<dbReference type="InterPro" id="IPR027417">
    <property type="entry name" value="P-loop_NTPase"/>
</dbReference>
<organism evidence="5 6">
    <name type="scientific">Thermus scotoductus</name>
    <dbReference type="NCBI Taxonomy" id="37636"/>
    <lineage>
        <taxon>Bacteria</taxon>
        <taxon>Thermotogati</taxon>
        <taxon>Deinococcota</taxon>
        <taxon>Deinococci</taxon>
        <taxon>Thermales</taxon>
        <taxon>Thermaceae</taxon>
        <taxon>Thermus</taxon>
    </lineage>
</organism>
<keyword evidence="3" id="KW-0547">Nucleotide-binding</keyword>
<keyword evidence="4" id="KW-0067">ATP-binding</keyword>
<evidence type="ECO:0000313" key="5">
    <source>
        <dbReference type="EMBL" id="RTI59215.1"/>
    </source>
</evidence>
<gene>
    <name evidence="5" type="ORF">CSW14_02940</name>
</gene>
<dbReference type="Gene3D" id="3.40.50.300">
    <property type="entry name" value="P-loop containing nucleotide triphosphate hydrolases"/>
    <property type="match status" value="1"/>
</dbReference>
<dbReference type="InterPro" id="IPR000559">
    <property type="entry name" value="Formate_THF_ligase"/>
</dbReference>
<dbReference type="Proteomes" id="UP000287467">
    <property type="component" value="Unassembled WGS sequence"/>
</dbReference>
<dbReference type="SUPFAM" id="SSF52540">
    <property type="entry name" value="P-loop containing nucleoside triphosphate hydrolases"/>
    <property type="match status" value="1"/>
</dbReference>
<dbReference type="AlphaFoldDB" id="A0A430VU84"/>
<dbReference type="EMBL" id="PEMW01000068">
    <property type="protein sequence ID" value="RTI59215.1"/>
    <property type="molecule type" value="Genomic_DNA"/>
</dbReference>